<dbReference type="InterPro" id="IPR016160">
    <property type="entry name" value="Ald_DH_CS_CYS"/>
</dbReference>
<dbReference type="EMBL" id="QXGH01000002">
    <property type="protein sequence ID" value="RHW29150.1"/>
    <property type="molecule type" value="Genomic_DNA"/>
</dbReference>
<dbReference type="PROSITE" id="PS00070">
    <property type="entry name" value="ALDEHYDE_DEHYDR_CYS"/>
    <property type="match status" value="1"/>
</dbReference>
<comment type="catalytic activity">
    <reaction evidence="4">
        <text>an aldehyde + NAD(+) + H2O = a carboxylate + NADH + 2 H(+)</text>
        <dbReference type="Rhea" id="RHEA:16185"/>
        <dbReference type="ChEBI" id="CHEBI:15377"/>
        <dbReference type="ChEBI" id="CHEBI:15378"/>
        <dbReference type="ChEBI" id="CHEBI:17478"/>
        <dbReference type="ChEBI" id="CHEBI:29067"/>
        <dbReference type="ChEBI" id="CHEBI:57540"/>
        <dbReference type="ChEBI" id="CHEBI:57945"/>
        <dbReference type="EC" id="1.2.1.3"/>
    </reaction>
</comment>
<dbReference type="PANTHER" id="PTHR42804">
    <property type="entry name" value="ALDEHYDE DEHYDROGENASE"/>
    <property type="match status" value="1"/>
</dbReference>
<dbReference type="PANTHER" id="PTHR42804:SF1">
    <property type="entry name" value="ALDEHYDE DEHYDROGENASE-RELATED"/>
    <property type="match status" value="1"/>
</dbReference>
<keyword evidence="2" id="KW-0560">Oxidoreductase</keyword>
<dbReference type="OrthoDB" id="6882680at2"/>
<dbReference type="FunFam" id="3.40.309.10:FF:000012">
    <property type="entry name" value="Betaine aldehyde dehydrogenase"/>
    <property type="match status" value="1"/>
</dbReference>
<dbReference type="EC" id="1.2.1.3" evidence="3"/>
<dbReference type="FunFam" id="3.40.605.10:FF:000007">
    <property type="entry name" value="NAD/NADP-dependent betaine aldehyde dehydrogenase"/>
    <property type="match status" value="1"/>
</dbReference>
<comment type="caution">
    <text evidence="6">The sequence shown here is derived from an EMBL/GenBank/DDBJ whole genome shotgun (WGS) entry which is preliminary data.</text>
</comment>
<feature type="domain" description="Aldehyde dehydrogenase" evidence="5">
    <location>
        <begin position="27"/>
        <end position="483"/>
    </location>
</feature>
<accession>A0A417Y8R0</accession>
<sequence>MTDTTAALNLPEAVARHLDHAFIGGQWVKPMGSTALEVINPATEGPVASITLGSQADVDAAVRAARTAFPDFAATSVEERVALLERVITIYESRLEDIAAAVSLEMGAPITVARARQAPAGLGHLKNTLVALKEFEFEQQLGTTTVRYEPIGVCGLITPWNWPLNQMALKVGPALAAGCTMVVKPSEIAPLSGIMFAAVLEEAGVPAGVFNLVQGDGPTVGAAISEHPGIDMVSFTGSERAGADVARRAAGTIKRVAQEMGGKSANIILKDVDLETVLKRDIAKMFVNSGQSCNAGTRILVPNELMEQAAAIAKEYAEGLIVGSPTNESTELGPLVSQAQFDKVQDLIQSGIDQGATLVTGGTGRPEGLEQGFYAKPTVFADATNDMRIAREEIFGPVLTLIGYDSEDEAVEIANDSPYGLAGMVSAADPDRAKAVARRMRTGMVHINGASANPLAPFGGYKRSGNGREAGAHGVREFLEIKSMFGDVS</sequence>
<evidence type="ECO:0000256" key="4">
    <source>
        <dbReference type="ARBA" id="ARBA00049194"/>
    </source>
</evidence>
<name>A0A417Y8R0_9ACTN</name>
<dbReference type="Pfam" id="PF00171">
    <property type="entry name" value="Aldedh"/>
    <property type="match status" value="1"/>
</dbReference>
<dbReference type="Gene3D" id="3.40.309.10">
    <property type="entry name" value="Aldehyde Dehydrogenase, Chain A, domain 2"/>
    <property type="match status" value="1"/>
</dbReference>
<keyword evidence="7" id="KW-1185">Reference proteome</keyword>
<dbReference type="Proteomes" id="UP000283644">
    <property type="component" value="Unassembled WGS sequence"/>
</dbReference>
<dbReference type="InterPro" id="IPR015590">
    <property type="entry name" value="Aldehyde_DH_dom"/>
</dbReference>
<reference evidence="6 7" key="1">
    <citation type="submission" date="2018-09" db="EMBL/GenBank/DDBJ databases">
        <title>Genome sequencing of Nocardioides immobilis CCTCC AB 2017083 for comparison to Nocardioides silvaticus.</title>
        <authorList>
            <person name="Li C."/>
            <person name="Wang G."/>
        </authorList>
    </citation>
    <scope>NUCLEOTIDE SEQUENCE [LARGE SCALE GENOMIC DNA]</scope>
    <source>
        <strain evidence="6 7">CCTCC AB 2017083</strain>
    </source>
</reference>
<evidence type="ECO:0000256" key="3">
    <source>
        <dbReference type="ARBA" id="ARBA00024226"/>
    </source>
</evidence>
<protein>
    <recommendedName>
        <fullName evidence="3">aldehyde dehydrogenase (NAD(+))</fullName>
        <ecNumber evidence="3">1.2.1.3</ecNumber>
    </recommendedName>
</protein>
<dbReference type="RefSeq" id="WP_118921569.1">
    <property type="nucleotide sequence ID" value="NZ_QXGH01000002.1"/>
</dbReference>
<evidence type="ECO:0000313" key="6">
    <source>
        <dbReference type="EMBL" id="RHW29150.1"/>
    </source>
</evidence>
<dbReference type="GO" id="GO:0004029">
    <property type="term" value="F:aldehyde dehydrogenase (NAD+) activity"/>
    <property type="evidence" value="ECO:0007669"/>
    <property type="project" value="UniProtKB-EC"/>
</dbReference>
<gene>
    <name evidence="6" type="ORF">D0Z08_00340</name>
</gene>
<dbReference type="AlphaFoldDB" id="A0A417Y8R0"/>
<proteinExistence type="inferred from homology"/>
<dbReference type="SUPFAM" id="SSF53720">
    <property type="entry name" value="ALDH-like"/>
    <property type="match status" value="1"/>
</dbReference>
<dbReference type="InterPro" id="IPR016163">
    <property type="entry name" value="Ald_DH_C"/>
</dbReference>
<dbReference type="CDD" id="cd07138">
    <property type="entry name" value="ALDH_CddD_SSP0762"/>
    <property type="match status" value="1"/>
</dbReference>
<evidence type="ECO:0000256" key="1">
    <source>
        <dbReference type="ARBA" id="ARBA00009986"/>
    </source>
</evidence>
<evidence type="ECO:0000259" key="5">
    <source>
        <dbReference type="Pfam" id="PF00171"/>
    </source>
</evidence>
<evidence type="ECO:0000313" key="7">
    <source>
        <dbReference type="Proteomes" id="UP000283644"/>
    </source>
</evidence>
<dbReference type="InterPro" id="IPR016161">
    <property type="entry name" value="Ald_DH/histidinol_DH"/>
</dbReference>
<evidence type="ECO:0000256" key="2">
    <source>
        <dbReference type="ARBA" id="ARBA00023002"/>
    </source>
</evidence>
<dbReference type="Gene3D" id="3.40.605.10">
    <property type="entry name" value="Aldehyde Dehydrogenase, Chain A, domain 1"/>
    <property type="match status" value="1"/>
</dbReference>
<comment type="similarity">
    <text evidence="1">Belongs to the aldehyde dehydrogenase family.</text>
</comment>
<dbReference type="InterPro" id="IPR016162">
    <property type="entry name" value="Ald_DH_N"/>
</dbReference>
<organism evidence="6 7">
    <name type="scientific">Nocardioides immobilis</name>
    <dbReference type="NCBI Taxonomy" id="2049295"/>
    <lineage>
        <taxon>Bacteria</taxon>
        <taxon>Bacillati</taxon>
        <taxon>Actinomycetota</taxon>
        <taxon>Actinomycetes</taxon>
        <taxon>Propionibacteriales</taxon>
        <taxon>Nocardioidaceae</taxon>
        <taxon>Nocardioides</taxon>
    </lineage>
</organism>